<proteinExistence type="predicted"/>
<protein>
    <submittedName>
        <fullName evidence="1">Uncharacterized protein</fullName>
    </submittedName>
</protein>
<name>A0A392R9S1_9FABA</name>
<dbReference type="Proteomes" id="UP000265520">
    <property type="component" value="Unassembled WGS sequence"/>
</dbReference>
<keyword evidence="2" id="KW-1185">Reference proteome</keyword>
<accession>A0A392R9S1</accession>
<sequence length="19" mass="2254">MAMAAIRENSEKERKRYIG</sequence>
<feature type="non-terminal residue" evidence="1">
    <location>
        <position position="19"/>
    </location>
</feature>
<evidence type="ECO:0000313" key="1">
    <source>
        <dbReference type="EMBL" id="MCI32510.1"/>
    </source>
</evidence>
<reference evidence="1 2" key="1">
    <citation type="journal article" date="2018" name="Front. Plant Sci.">
        <title>Red Clover (Trifolium pratense) and Zigzag Clover (T. medium) - A Picture of Genomic Similarities and Differences.</title>
        <authorList>
            <person name="Dluhosova J."/>
            <person name="Istvanek J."/>
            <person name="Nedelnik J."/>
            <person name="Repkova J."/>
        </authorList>
    </citation>
    <scope>NUCLEOTIDE SEQUENCE [LARGE SCALE GENOMIC DNA]</scope>
    <source>
        <strain evidence="2">cv. 10/8</strain>
        <tissue evidence="1">Leaf</tissue>
    </source>
</reference>
<dbReference type="EMBL" id="LXQA010196254">
    <property type="protein sequence ID" value="MCI32510.1"/>
    <property type="molecule type" value="Genomic_DNA"/>
</dbReference>
<evidence type="ECO:0000313" key="2">
    <source>
        <dbReference type="Proteomes" id="UP000265520"/>
    </source>
</evidence>
<organism evidence="1 2">
    <name type="scientific">Trifolium medium</name>
    <dbReference type="NCBI Taxonomy" id="97028"/>
    <lineage>
        <taxon>Eukaryota</taxon>
        <taxon>Viridiplantae</taxon>
        <taxon>Streptophyta</taxon>
        <taxon>Embryophyta</taxon>
        <taxon>Tracheophyta</taxon>
        <taxon>Spermatophyta</taxon>
        <taxon>Magnoliopsida</taxon>
        <taxon>eudicotyledons</taxon>
        <taxon>Gunneridae</taxon>
        <taxon>Pentapetalae</taxon>
        <taxon>rosids</taxon>
        <taxon>fabids</taxon>
        <taxon>Fabales</taxon>
        <taxon>Fabaceae</taxon>
        <taxon>Papilionoideae</taxon>
        <taxon>50 kb inversion clade</taxon>
        <taxon>NPAAA clade</taxon>
        <taxon>Hologalegina</taxon>
        <taxon>IRL clade</taxon>
        <taxon>Trifolieae</taxon>
        <taxon>Trifolium</taxon>
    </lineage>
</organism>
<comment type="caution">
    <text evidence="1">The sequence shown here is derived from an EMBL/GenBank/DDBJ whole genome shotgun (WGS) entry which is preliminary data.</text>
</comment>
<dbReference type="AlphaFoldDB" id="A0A392R9S1"/>